<proteinExistence type="inferred from homology"/>
<dbReference type="AlphaFoldDB" id="A0AAU7VA45"/>
<comment type="similarity">
    <text evidence="1">Belongs to the aldo/keto reductase family.</text>
</comment>
<dbReference type="KEGG" id="sapp:SAC06_01360"/>
<sequence>MVGFGTYKVADRAQEIVESALEVGYRHLDTAQMYGNEAEVGRAWTGSGLARSDLFITSKLDNPNHREPEFSASWQQTLEDLQTDYVDLFLIHWPLPMRYGGDFVTTWRQLEELHHSGQARAIGLSNFEPEHIETILANTEVVPHVIQVESHPFFHNERVEACAREHSIVFEAWSPLARGGTTTDPTLGEIGAKYGKSPAQVALRWGLQTGHVVLPKASTPARQRENLDLFDFRLTATEMALIDQLDRGEAGRTGGHPLTRG</sequence>
<keyword evidence="3" id="KW-0560">Oxidoreductase</keyword>
<feature type="active site" description="Proton donor" evidence="4">
    <location>
        <position position="34"/>
    </location>
</feature>
<dbReference type="SUPFAM" id="SSF51430">
    <property type="entry name" value="NAD(P)-linked oxidoreductase"/>
    <property type="match status" value="1"/>
</dbReference>
<dbReference type="PROSITE" id="PS00798">
    <property type="entry name" value="ALDOKETO_REDUCTASE_1"/>
    <property type="match status" value="1"/>
</dbReference>
<dbReference type="PIRSF" id="PIRSF000097">
    <property type="entry name" value="AKR"/>
    <property type="match status" value="1"/>
</dbReference>
<evidence type="ECO:0000256" key="4">
    <source>
        <dbReference type="PIRSR" id="PIRSR000097-1"/>
    </source>
</evidence>
<evidence type="ECO:0000256" key="5">
    <source>
        <dbReference type="PIRSR" id="PIRSR000097-2"/>
    </source>
</evidence>
<dbReference type="PROSITE" id="PS00062">
    <property type="entry name" value="ALDOKETO_REDUCTASE_2"/>
    <property type="match status" value="1"/>
</dbReference>
<dbReference type="FunFam" id="3.20.20.100:FF:000002">
    <property type="entry name" value="2,5-diketo-D-gluconic acid reductase A"/>
    <property type="match status" value="1"/>
</dbReference>
<accession>A0AAU7VA45</accession>
<feature type="site" description="Lowers pKa of active site Tyr" evidence="6">
    <location>
        <position position="59"/>
    </location>
</feature>
<dbReference type="PANTHER" id="PTHR43827">
    <property type="entry name" value="2,5-DIKETO-D-GLUCONIC ACID REDUCTASE"/>
    <property type="match status" value="1"/>
</dbReference>
<dbReference type="GO" id="GO:0016616">
    <property type="term" value="F:oxidoreductase activity, acting on the CH-OH group of donors, NAD or NADP as acceptor"/>
    <property type="evidence" value="ECO:0007669"/>
    <property type="project" value="UniProtKB-ARBA"/>
</dbReference>
<gene>
    <name evidence="8" type="ORF">SAC06_01360</name>
</gene>
<evidence type="ECO:0000256" key="3">
    <source>
        <dbReference type="ARBA" id="ARBA00023002"/>
    </source>
</evidence>
<dbReference type="InterPro" id="IPR018170">
    <property type="entry name" value="Aldo/ket_reductase_CS"/>
</dbReference>
<dbReference type="CDD" id="cd19071">
    <property type="entry name" value="AKR_AKR1-5-like"/>
    <property type="match status" value="1"/>
</dbReference>
<name>A0AAU7VA45_9ACTO</name>
<feature type="binding site" evidence="5">
    <location>
        <position position="92"/>
    </location>
    <ligand>
        <name>substrate</name>
    </ligand>
</feature>
<dbReference type="InterPro" id="IPR036812">
    <property type="entry name" value="NAD(P)_OxRdtase_dom_sf"/>
</dbReference>
<evidence type="ECO:0000256" key="1">
    <source>
        <dbReference type="ARBA" id="ARBA00007905"/>
    </source>
</evidence>
<dbReference type="PANTHER" id="PTHR43827:SF3">
    <property type="entry name" value="NADP-DEPENDENT OXIDOREDUCTASE DOMAIN-CONTAINING PROTEIN"/>
    <property type="match status" value="1"/>
</dbReference>
<evidence type="ECO:0000259" key="7">
    <source>
        <dbReference type="Pfam" id="PF00248"/>
    </source>
</evidence>
<reference evidence="8" key="1">
    <citation type="submission" date="2023-11" db="EMBL/GenBank/DDBJ databases">
        <title>Scrofimicrobium hongkongense sp. nov., isolated from a patient with peritonitis.</title>
        <authorList>
            <person name="Lao H.Y."/>
            <person name="Wong A.Y.P."/>
            <person name="Ng T.L."/>
            <person name="Wong R.Y.L."/>
            <person name="Yau M.C.Y."/>
            <person name="Lam J.Y.W."/>
            <person name="Siu G.K.H."/>
        </authorList>
    </citation>
    <scope>NUCLEOTIDE SEQUENCE</scope>
    <source>
        <strain evidence="8">R131</strain>
    </source>
</reference>
<evidence type="ECO:0000256" key="6">
    <source>
        <dbReference type="PIRSR" id="PIRSR000097-3"/>
    </source>
</evidence>
<dbReference type="EMBL" id="CP138335">
    <property type="protein sequence ID" value="XBW08935.1"/>
    <property type="molecule type" value="Genomic_DNA"/>
</dbReference>
<organism evidence="8">
    <name type="scientific">Scrofimicrobium appendicitidis</name>
    <dbReference type="NCBI Taxonomy" id="3079930"/>
    <lineage>
        <taxon>Bacteria</taxon>
        <taxon>Bacillati</taxon>
        <taxon>Actinomycetota</taxon>
        <taxon>Actinomycetes</taxon>
        <taxon>Actinomycetales</taxon>
        <taxon>Actinomycetaceae</taxon>
        <taxon>Scrofimicrobium</taxon>
    </lineage>
</organism>
<dbReference type="InterPro" id="IPR023210">
    <property type="entry name" value="NADP_OxRdtase_dom"/>
</dbReference>
<keyword evidence="2" id="KW-0521">NADP</keyword>
<evidence type="ECO:0000256" key="2">
    <source>
        <dbReference type="ARBA" id="ARBA00022857"/>
    </source>
</evidence>
<dbReference type="Gene3D" id="3.20.20.100">
    <property type="entry name" value="NADP-dependent oxidoreductase domain"/>
    <property type="match status" value="1"/>
</dbReference>
<dbReference type="InterPro" id="IPR020471">
    <property type="entry name" value="AKR"/>
</dbReference>
<dbReference type="RefSeq" id="WP_350259136.1">
    <property type="nucleotide sequence ID" value="NZ_CP138335.1"/>
</dbReference>
<feature type="domain" description="NADP-dependent oxidoreductase" evidence="7">
    <location>
        <begin position="6"/>
        <end position="246"/>
    </location>
</feature>
<evidence type="ECO:0000313" key="8">
    <source>
        <dbReference type="EMBL" id="XBW08935.1"/>
    </source>
</evidence>
<dbReference type="Pfam" id="PF00248">
    <property type="entry name" value="Aldo_ket_red"/>
    <property type="match status" value="1"/>
</dbReference>
<dbReference type="PRINTS" id="PR00069">
    <property type="entry name" value="ALDKETRDTASE"/>
</dbReference>
<protein>
    <submittedName>
        <fullName evidence="8">Aldo/keto reductase</fullName>
    </submittedName>
</protein>